<sequence length="431" mass="48989">MTAHNRSSASTCSHQTSLLNGHCDSDMLQEDVYLSSNSPTTLSAPATPRPAQPPIMTMIPVRNGTTMMTSPPPPPPPAFPYPEDTSQSYCEFIYHTGFQQGRFSDISVSFPVQGRTYALHRIIMARSPMLYRQLMAPTTAAGYHHVDLLNINIPGSSEALHTALGHLYRPLSMHDIEYIMLHTQSNQPTARRVCDLIQISDSLELPLLHRQLIQIVQQHLNQDTIFSWMNELLRRYHPLGSPSSSLNSQKKSAKWMRVMDEIVTSFLIYTLPRQLLQPHDHGPNHHWQHRQQQDVSEEAEEREKGGNDAAAVVVATTPFFLGNNRVSMIQGSKKCMALSSDYNELVHMYAKIPLLYLKRCLEHKDFLSKNVLWRYAFAKRVLHERECKQPRRAATTSSPRALSVMLEFDNSSKSTMDDHSSIGIRIMMMQQ</sequence>
<dbReference type="InterPro" id="IPR011333">
    <property type="entry name" value="SKP1/BTB/POZ_sf"/>
</dbReference>
<dbReference type="EMBL" id="JARTCD010000006">
    <property type="protein sequence ID" value="KAJ8661896.1"/>
    <property type="molecule type" value="Genomic_DNA"/>
</dbReference>
<name>A0AAD7Y1U2_9FUNG</name>
<comment type="caution">
    <text evidence="2">The sequence shown here is derived from an EMBL/GenBank/DDBJ whole genome shotgun (WGS) entry which is preliminary data.</text>
</comment>
<accession>A0AAD7Y1U2</accession>
<organism evidence="2 3">
    <name type="scientific">Lichtheimia ornata</name>
    <dbReference type="NCBI Taxonomy" id="688661"/>
    <lineage>
        <taxon>Eukaryota</taxon>
        <taxon>Fungi</taxon>
        <taxon>Fungi incertae sedis</taxon>
        <taxon>Mucoromycota</taxon>
        <taxon>Mucoromycotina</taxon>
        <taxon>Mucoromycetes</taxon>
        <taxon>Mucorales</taxon>
        <taxon>Lichtheimiaceae</taxon>
        <taxon>Lichtheimia</taxon>
    </lineage>
</organism>
<evidence type="ECO:0000256" key="1">
    <source>
        <dbReference type="SAM" id="MobiDB-lite"/>
    </source>
</evidence>
<dbReference type="Proteomes" id="UP001234581">
    <property type="component" value="Unassembled WGS sequence"/>
</dbReference>
<protein>
    <recommendedName>
        <fullName evidence="4">BTB domain-containing protein</fullName>
    </recommendedName>
</protein>
<evidence type="ECO:0008006" key="4">
    <source>
        <dbReference type="Google" id="ProtNLM"/>
    </source>
</evidence>
<dbReference type="PANTHER" id="PTHR47369:SF2">
    <property type="entry name" value="BTB_POZ DOMAIN-CONTAINING PROTEIN 2"/>
    <property type="match status" value="1"/>
</dbReference>
<dbReference type="Gene3D" id="3.30.710.10">
    <property type="entry name" value="Potassium Channel Kv1.1, Chain A"/>
    <property type="match status" value="1"/>
</dbReference>
<feature type="region of interest" description="Disordered" evidence="1">
    <location>
        <begin position="36"/>
        <end position="55"/>
    </location>
</feature>
<keyword evidence="3" id="KW-1185">Reference proteome</keyword>
<dbReference type="RefSeq" id="XP_058346809.1">
    <property type="nucleotide sequence ID" value="XM_058482311.1"/>
</dbReference>
<reference evidence="2 3" key="1">
    <citation type="submission" date="2023-03" db="EMBL/GenBank/DDBJ databases">
        <title>Genome sequence of Lichtheimia ornata CBS 291.66.</title>
        <authorList>
            <person name="Mohabir J.T."/>
            <person name="Shea T.P."/>
            <person name="Kurbessoian T."/>
            <person name="Berby B."/>
            <person name="Fontaine J."/>
            <person name="Livny J."/>
            <person name="Gnirke A."/>
            <person name="Stajich J.E."/>
            <person name="Cuomo C.A."/>
        </authorList>
    </citation>
    <scope>NUCLEOTIDE SEQUENCE [LARGE SCALE GENOMIC DNA]</scope>
    <source>
        <strain evidence="2">CBS 291.66</strain>
    </source>
</reference>
<evidence type="ECO:0000313" key="2">
    <source>
        <dbReference type="EMBL" id="KAJ8661896.1"/>
    </source>
</evidence>
<gene>
    <name evidence="2" type="ORF">O0I10_002227</name>
</gene>
<evidence type="ECO:0000313" key="3">
    <source>
        <dbReference type="Proteomes" id="UP001234581"/>
    </source>
</evidence>
<dbReference type="PANTHER" id="PTHR47369">
    <property type="entry name" value="BTB/POZ DOMAIN-CONTAINING PROTEIN"/>
    <property type="match status" value="1"/>
</dbReference>
<proteinExistence type="predicted"/>
<dbReference type="AlphaFoldDB" id="A0AAD7Y1U2"/>
<feature type="region of interest" description="Disordered" evidence="1">
    <location>
        <begin position="280"/>
        <end position="307"/>
    </location>
</feature>
<dbReference type="GeneID" id="83209645"/>